<protein>
    <submittedName>
        <fullName evidence="2">Uncharacterized protein</fullName>
    </submittedName>
</protein>
<feature type="compositionally biased region" description="Basic and acidic residues" evidence="1">
    <location>
        <begin position="176"/>
        <end position="188"/>
    </location>
</feature>
<keyword evidence="3" id="KW-1185">Reference proteome</keyword>
<dbReference type="EMBL" id="JARJLG010000003">
    <property type="protein sequence ID" value="KAJ7782547.1"/>
    <property type="molecule type" value="Genomic_DNA"/>
</dbReference>
<feature type="compositionally biased region" description="Basic residues" evidence="1">
    <location>
        <begin position="157"/>
        <end position="175"/>
    </location>
</feature>
<comment type="caution">
    <text evidence="2">The sequence shown here is derived from an EMBL/GenBank/DDBJ whole genome shotgun (WGS) entry which is preliminary data.</text>
</comment>
<accession>A0AAD7KBR3</accession>
<organism evidence="2 3">
    <name type="scientific">Mycena maculata</name>
    <dbReference type="NCBI Taxonomy" id="230809"/>
    <lineage>
        <taxon>Eukaryota</taxon>
        <taxon>Fungi</taxon>
        <taxon>Dikarya</taxon>
        <taxon>Basidiomycota</taxon>
        <taxon>Agaricomycotina</taxon>
        <taxon>Agaricomycetes</taxon>
        <taxon>Agaricomycetidae</taxon>
        <taxon>Agaricales</taxon>
        <taxon>Marasmiineae</taxon>
        <taxon>Mycenaceae</taxon>
        <taxon>Mycena</taxon>
    </lineage>
</organism>
<feature type="compositionally biased region" description="Low complexity" evidence="1">
    <location>
        <begin position="12"/>
        <end position="26"/>
    </location>
</feature>
<feature type="region of interest" description="Disordered" evidence="1">
    <location>
        <begin position="1"/>
        <end position="50"/>
    </location>
</feature>
<evidence type="ECO:0000256" key="1">
    <source>
        <dbReference type="SAM" id="MobiDB-lite"/>
    </source>
</evidence>
<reference evidence="2" key="1">
    <citation type="submission" date="2023-03" db="EMBL/GenBank/DDBJ databases">
        <title>Massive genome expansion in bonnet fungi (Mycena s.s.) driven by repeated elements and novel gene families across ecological guilds.</title>
        <authorList>
            <consortium name="Lawrence Berkeley National Laboratory"/>
            <person name="Harder C.B."/>
            <person name="Miyauchi S."/>
            <person name="Viragh M."/>
            <person name="Kuo A."/>
            <person name="Thoen E."/>
            <person name="Andreopoulos B."/>
            <person name="Lu D."/>
            <person name="Skrede I."/>
            <person name="Drula E."/>
            <person name="Henrissat B."/>
            <person name="Morin E."/>
            <person name="Kohler A."/>
            <person name="Barry K."/>
            <person name="LaButti K."/>
            <person name="Morin E."/>
            <person name="Salamov A."/>
            <person name="Lipzen A."/>
            <person name="Mereny Z."/>
            <person name="Hegedus B."/>
            <person name="Baldrian P."/>
            <person name="Stursova M."/>
            <person name="Weitz H."/>
            <person name="Taylor A."/>
            <person name="Grigoriev I.V."/>
            <person name="Nagy L.G."/>
            <person name="Martin F."/>
            <person name="Kauserud H."/>
        </authorList>
    </citation>
    <scope>NUCLEOTIDE SEQUENCE</scope>
    <source>
        <strain evidence="2">CBHHK188m</strain>
    </source>
</reference>
<evidence type="ECO:0000313" key="3">
    <source>
        <dbReference type="Proteomes" id="UP001215280"/>
    </source>
</evidence>
<gene>
    <name evidence="2" type="ORF">DFH07DRAFT_1055289</name>
</gene>
<dbReference type="AlphaFoldDB" id="A0AAD7KBR3"/>
<feature type="region of interest" description="Disordered" evidence="1">
    <location>
        <begin position="156"/>
        <end position="203"/>
    </location>
</feature>
<name>A0AAD7KBR3_9AGAR</name>
<evidence type="ECO:0000313" key="2">
    <source>
        <dbReference type="EMBL" id="KAJ7782547.1"/>
    </source>
</evidence>
<dbReference type="Proteomes" id="UP001215280">
    <property type="component" value="Unassembled WGS sequence"/>
</dbReference>
<sequence length="419" mass="46142">MHDPPRVGLVLSHTPHASSSHSSRPPGLQPVLDRLGTPNGGTPPTPVSSHARLAARPACLIPHLIPRATPSSQTAVLLSYKGSLCVRGGQVFDSGKLEEHVPARTPLFRLSSPSSCRSFSREMPCHDTSILAHRPCLIARFFQAEEGGRWAQDGWMSRKRGAASGRGARRIRGRAVKREQQEGNRNESRGSGGGQTRSRASPAATAIHTASAWSLVSFLQLIDSSLDMLARDSAPMIDGAGVLRRRSGGERRRSGERRAKNRARIRALPCREARRQLIRERLRRLTLFHPTPFGFLVRPRPRLRSHAECFISFRGTWDSMNAPLYSTSAASVSRLSPLELHQPHFSALERSGEDEDGAGLRSCLVYVGDAPPVWRSGARGRVRVPHVFAHIDILLVSSLSFSSFLSLPSLRRFRGWMKG</sequence>
<proteinExistence type="predicted"/>